<evidence type="ECO:0000256" key="1">
    <source>
        <dbReference type="SAM" id="MobiDB-lite"/>
    </source>
</evidence>
<evidence type="ECO:0008006" key="3">
    <source>
        <dbReference type="Google" id="ProtNLM"/>
    </source>
</evidence>
<protein>
    <recommendedName>
        <fullName evidence="3">DUF3106 domain-containing protein</fullName>
    </recommendedName>
</protein>
<organism evidence="2">
    <name type="scientific">hydrothermal vent metagenome</name>
    <dbReference type="NCBI Taxonomy" id="652676"/>
    <lineage>
        <taxon>unclassified sequences</taxon>
        <taxon>metagenomes</taxon>
        <taxon>ecological metagenomes</taxon>
    </lineage>
</organism>
<sequence>MRVTFKFRFTGWVLGLLLLTPVMVMAEQQSVPWNTLSETEQDVLKPFAKRWKAMPPEQRKAMRERHERFRKLPPEQQQRLCERRQWFQELPQERREALRNKWRTMSPGERKRFRDKHRP</sequence>
<evidence type="ECO:0000313" key="2">
    <source>
        <dbReference type="EMBL" id="VAW75001.1"/>
    </source>
</evidence>
<dbReference type="Pfam" id="PF11304">
    <property type="entry name" value="DUF3106"/>
    <property type="match status" value="1"/>
</dbReference>
<proteinExistence type="predicted"/>
<reference evidence="2" key="1">
    <citation type="submission" date="2018-06" db="EMBL/GenBank/DDBJ databases">
        <authorList>
            <person name="Zhirakovskaya E."/>
        </authorList>
    </citation>
    <scope>NUCLEOTIDE SEQUENCE</scope>
</reference>
<dbReference type="InterPro" id="IPR021455">
    <property type="entry name" value="DUF3106"/>
</dbReference>
<dbReference type="AlphaFoldDB" id="A0A3B0Y5X4"/>
<accession>A0A3B0Y5X4</accession>
<name>A0A3B0Y5X4_9ZZZZ</name>
<dbReference type="EMBL" id="UOFN01000045">
    <property type="protein sequence ID" value="VAW75001.1"/>
    <property type="molecule type" value="Genomic_DNA"/>
</dbReference>
<feature type="region of interest" description="Disordered" evidence="1">
    <location>
        <begin position="98"/>
        <end position="119"/>
    </location>
</feature>
<gene>
    <name evidence="2" type="ORF">MNBD_GAMMA15-2253</name>
</gene>